<dbReference type="VEuPathDB" id="AmoebaDB:EHI7A_148240"/>
<dbReference type="VEuPathDB" id="AmoebaDB:EHI8A_167250"/>
<evidence type="ECO:0000313" key="3">
    <source>
        <dbReference type="Proteomes" id="UP000078387"/>
    </source>
</evidence>
<evidence type="ECO:0000313" key="2">
    <source>
        <dbReference type="EMBL" id="GAT92943.1"/>
    </source>
</evidence>
<sequence length="327" mass="38710">MELILFVFTLWLVSSIPLKKENQLEKAQLNSKDLQRTEQIFGNFIKMINTLFPEDEELENTFLIMQEGIFVLKEDSNYTMEENQKKMIIEKLAEKVKVLISMFEKESESVDFINKRVKNIFEKYQCVNNYQLKKQPFDKKKDALNQLIELEKRKVEQHKERIVLEIPDNILNIINEIEEIEKPIEVALMQVKDKLIQVLKNETKVKELIIKSKQKENKVKCNNHSRKNQNKSIIQILVNLFVCSINNFQTSLKEAIHKRIKEKELARKQLEKVLSSLLSHIITNIQTIIKFVKSRLEIFGSKIIFYKNTQVKNKTKESLNTKEVKEK</sequence>
<accession>A0A5K1UFF5</accession>
<keyword evidence="1" id="KW-0732">Signal</keyword>
<organism evidence="2 3">
    <name type="scientific">Entamoeba histolytica</name>
    <dbReference type="NCBI Taxonomy" id="5759"/>
    <lineage>
        <taxon>Eukaryota</taxon>
        <taxon>Amoebozoa</taxon>
        <taxon>Evosea</taxon>
        <taxon>Archamoebae</taxon>
        <taxon>Mastigamoebida</taxon>
        <taxon>Entamoebidae</taxon>
        <taxon>Entamoeba</taxon>
    </lineage>
</organism>
<dbReference type="VEuPathDB" id="AmoebaDB:EHI5A_202200"/>
<feature type="chain" id="PRO_5023856251" evidence="1">
    <location>
        <begin position="16"/>
        <end position="327"/>
    </location>
</feature>
<feature type="signal peptide" evidence="1">
    <location>
        <begin position="1"/>
        <end position="15"/>
    </location>
</feature>
<dbReference type="VEuPathDB" id="AmoebaDB:EHI_142240"/>
<dbReference type="OMA" id="IMREGIF"/>
<comment type="caution">
    <text evidence="2">The sequence shown here is derived from an EMBL/GenBank/DDBJ whole genome shotgun (WGS) entry which is preliminary data.</text>
</comment>
<reference evidence="2 3" key="1">
    <citation type="submission" date="2016-05" db="EMBL/GenBank/DDBJ databases">
        <title>First whole genome sequencing of Entamoeba histolytica HM1:IMSS-clone-6.</title>
        <authorList>
            <person name="Mukherjee Avik.K."/>
            <person name="Izumyama S."/>
            <person name="Nakada-Tsukui K."/>
            <person name="Nozaki T."/>
        </authorList>
    </citation>
    <scope>NUCLEOTIDE SEQUENCE [LARGE SCALE GENOMIC DNA]</scope>
    <source>
        <strain evidence="2 3">HM1:IMSS clone 6</strain>
    </source>
</reference>
<dbReference type="Proteomes" id="UP000078387">
    <property type="component" value="Unassembled WGS sequence"/>
</dbReference>
<dbReference type="AlphaFoldDB" id="A0A5K1UFF5"/>
<dbReference type="VEuPathDB" id="AmoebaDB:KM1_238670"/>
<name>A0A5K1UFF5_ENTHI</name>
<proteinExistence type="predicted"/>
<protein>
    <submittedName>
        <fullName evidence="2">Uncharacterized protein</fullName>
    </submittedName>
</protein>
<evidence type="ECO:0000256" key="1">
    <source>
        <dbReference type="SAM" id="SignalP"/>
    </source>
</evidence>
<gene>
    <name evidence="2" type="ORF">CL6EHI_142240</name>
</gene>
<dbReference type="EMBL" id="BDEQ01000001">
    <property type="protein sequence ID" value="GAT92943.1"/>
    <property type="molecule type" value="Genomic_DNA"/>
</dbReference>